<evidence type="ECO:0000256" key="6">
    <source>
        <dbReference type="SAM" id="Phobius"/>
    </source>
</evidence>
<keyword evidence="8" id="KW-1185">Reference proteome</keyword>
<evidence type="ECO:0000313" key="7">
    <source>
        <dbReference type="EMBL" id="MBB4286686.1"/>
    </source>
</evidence>
<dbReference type="PIRSF" id="PIRSF006324">
    <property type="entry name" value="LeuE"/>
    <property type="match status" value="1"/>
</dbReference>
<proteinExistence type="predicted"/>
<gene>
    <name evidence="7" type="ORF">GGD88_002421</name>
</gene>
<dbReference type="AlphaFoldDB" id="A0A7W6S0K1"/>
<dbReference type="GO" id="GO:0015171">
    <property type="term" value="F:amino acid transmembrane transporter activity"/>
    <property type="evidence" value="ECO:0007669"/>
    <property type="project" value="TreeGrafter"/>
</dbReference>
<dbReference type="InterPro" id="IPR001123">
    <property type="entry name" value="LeuE-type"/>
</dbReference>
<dbReference type="PANTHER" id="PTHR30086">
    <property type="entry name" value="ARGININE EXPORTER PROTEIN ARGO"/>
    <property type="match status" value="1"/>
</dbReference>
<keyword evidence="4 6" id="KW-1133">Transmembrane helix</keyword>
<evidence type="ECO:0000256" key="2">
    <source>
        <dbReference type="ARBA" id="ARBA00022475"/>
    </source>
</evidence>
<feature type="transmembrane region" description="Helical" evidence="6">
    <location>
        <begin position="199"/>
        <end position="217"/>
    </location>
</feature>
<organism evidence="7 8">
    <name type="scientific">Roseospira goensis</name>
    <dbReference type="NCBI Taxonomy" id="391922"/>
    <lineage>
        <taxon>Bacteria</taxon>
        <taxon>Pseudomonadati</taxon>
        <taxon>Pseudomonadota</taxon>
        <taxon>Alphaproteobacteria</taxon>
        <taxon>Rhodospirillales</taxon>
        <taxon>Rhodospirillaceae</taxon>
        <taxon>Roseospira</taxon>
    </lineage>
</organism>
<dbReference type="Proteomes" id="UP000555728">
    <property type="component" value="Unassembled WGS sequence"/>
</dbReference>
<comment type="subcellular location">
    <subcellularLocation>
        <location evidence="1">Cell membrane</location>
        <topology evidence="1">Multi-pass membrane protein</topology>
    </subcellularLocation>
</comment>
<dbReference type="PANTHER" id="PTHR30086:SF20">
    <property type="entry name" value="ARGININE EXPORTER PROTEIN ARGO-RELATED"/>
    <property type="match status" value="1"/>
</dbReference>
<protein>
    <submittedName>
        <fullName evidence="7">RhtB (Resistance to homoserine/threonine) family protein</fullName>
    </submittedName>
</protein>
<dbReference type="Pfam" id="PF01810">
    <property type="entry name" value="LysE"/>
    <property type="match status" value="1"/>
</dbReference>
<evidence type="ECO:0000256" key="3">
    <source>
        <dbReference type="ARBA" id="ARBA00022692"/>
    </source>
</evidence>
<comment type="caution">
    <text evidence="7">The sequence shown here is derived from an EMBL/GenBank/DDBJ whole genome shotgun (WGS) entry which is preliminary data.</text>
</comment>
<dbReference type="EMBL" id="JACIGI010000019">
    <property type="protein sequence ID" value="MBB4286686.1"/>
    <property type="molecule type" value="Genomic_DNA"/>
</dbReference>
<dbReference type="GO" id="GO:0005886">
    <property type="term" value="C:plasma membrane"/>
    <property type="evidence" value="ECO:0007669"/>
    <property type="project" value="UniProtKB-SubCell"/>
</dbReference>
<reference evidence="7 8" key="1">
    <citation type="submission" date="2020-08" db="EMBL/GenBank/DDBJ databases">
        <title>Genome sequencing of Purple Non-Sulfur Bacteria from various extreme environments.</title>
        <authorList>
            <person name="Mayer M."/>
        </authorList>
    </citation>
    <scope>NUCLEOTIDE SEQUENCE [LARGE SCALE GENOMIC DNA]</scope>
    <source>
        <strain evidence="7 8">JA135</strain>
    </source>
</reference>
<accession>A0A7W6S0K1</accession>
<feature type="transmembrane region" description="Helical" evidence="6">
    <location>
        <begin position="78"/>
        <end position="99"/>
    </location>
</feature>
<name>A0A7W6S0K1_9PROT</name>
<evidence type="ECO:0000313" key="8">
    <source>
        <dbReference type="Proteomes" id="UP000555728"/>
    </source>
</evidence>
<feature type="transmembrane region" description="Helical" evidence="6">
    <location>
        <begin position="126"/>
        <end position="149"/>
    </location>
</feature>
<evidence type="ECO:0000256" key="5">
    <source>
        <dbReference type="ARBA" id="ARBA00023136"/>
    </source>
</evidence>
<evidence type="ECO:0000256" key="1">
    <source>
        <dbReference type="ARBA" id="ARBA00004651"/>
    </source>
</evidence>
<feature type="transmembrane region" description="Helical" evidence="6">
    <location>
        <begin position="169"/>
        <end position="187"/>
    </location>
</feature>
<feature type="transmembrane region" description="Helical" evidence="6">
    <location>
        <begin position="16"/>
        <end position="39"/>
    </location>
</feature>
<keyword evidence="3 6" id="KW-0812">Transmembrane</keyword>
<dbReference type="RefSeq" id="WP_184435756.1">
    <property type="nucleotide sequence ID" value="NZ_JACIGI010000019.1"/>
</dbReference>
<evidence type="ECO:0000256" key="4">
    <source>
        <dbReference type="ARBA" id="ARBA00022989"/>
    </source>
</evidence>
<feature type="transmembrane region" description="Helical" evidence="6">
    <location>
        <begin position="51"/>
        <end position="72"/>
    </location>
</feature>
<keyword evidence="5 6" id="KW-0472">Membrane</keyword>
<sequence>MESIASGASALAGVDWSAWAMIAGINLVAILSPGPDFAITLRTAMARGIRAGVLTAAGIACGLSVHVLYTLAGLSVVIAQSVVLFTVIKVLGAAWLIWIGTQALRARPQTVSAAAPDPSPAPRARAAFLAGFLTNVLNPKVALYFLALFTQVIDPTTSLVEKGLYGATMMTQTFLVFSTVAVLVGQAPMRRAYQGAAHWIERVVGVVFIGLGVRLAFAKALE</sequence>
<keyword evidence="2" id="KW-1003">Cell membrane</keyword>